<evidence type="ECO:0000313" key="13">
    <source>
        <dbReference type="EMBL" id="HDD43746.1"/>
    </source>
</evidence>
<dbReference type="Pfam" id="PF00291">
    <property type="entry name" value="PALP"/>
    <property type="match status" value="1"/>
</dbReference>
<evidence type="ECO:0000256" key="8">
    <source>
        <dbReference type="ARBA" id="ARBA00023141"/>
    </source>
</evidence>
<dbReference type="HAMAP" id="MF_00133">
    <property type="entry name" value="Trp_synth_beta"/>
    <property type="match status" value="1"/>
</dbReference>
<dbReference type="InterPro" id="IPR036052">
    <property type="entry name" value="TrpB-like_PALP_sf"/>
</dbReference>
<dbReference type="CDD" id="cd06446">
    <property type="entry name" value="Trp-synth_B"/>
    <property type="match status" value="1"/>
</dbReference>
<organism evidence="13">
    <name type="scientific">Desulfofervidus auxilii</name>
    <dbReference type="NCBI Taxonomy" id="1621989"/>
    <lineage>
        <taxon>Bacteria</taxon>
        <taxon>Pseudomonadati</taxon>
        <taxon>Thermodesulfobacteriota</taxon>
        <taxon>Candidatus Desulfofervidia</taxon>
        <taxon>Candidatus Desulfofervidales</taxon>
        <taxon>Candidatus Desulfofervidaceae</taxon>
        <taxon>Candidatus Desulfofervidus</taxon>
    </lineage>
</organism>
<comment type="cofactor">
    <cofactor evidence="1 11">
        <name>pyridoxal 5'-phosphate</name>
        <dbReference type="ChEBI" id="CHEBI:597326"/>
    </cofactor>
</comment>
<keyword evidence="8 11" id="KW-0057">Aromatic amino acid biosynthesis</keyword>
<comment type="similarity">
    <text evidence="3 11">Belongs to the TrpB family.</text>
</comment>
<comment type="catalytic activity">
    <reaction evidence="10 11">
        <text>(1S,2R)-1-C-(indol-3-yl)glycerol 3-phosphate + L-serine = D-glyceraldehyde 3-phosphate + L-tryptophan + H2O</text>
        <dbReference type="Rhea" id="RHEA:10532"/>
        <dbReference type="ChEBI" id="CHEBI:15377"/>
        <dbReference type="ChEBI" id="CHEBI:33384"/>
        <dbReference type="ChEBI" id="CHEBI:57912"/>
        <dbReference type="ChEBI" id="CHEBI:58866"/>
        <dbReference type="ChEBI" id="CHEBI:59776"/>
        <dbReference type="EC" id="4.2.1.20"/>
    </reaction>
</comment>
<proteinExistence type="inferred from homology"/>
<dbReference type="PANTHER" id="PTHR48077:SF3">
    <property type="entry name" value="TRYPTOPHAN SYNTHASE"/>
    <property type="match status" value="1"/>
</dbReference>
<dbReference type="GO" id="GO:0004834">
    <property type="term" value="F:tryptophan synthase activity"/>
    <property type="evidence" value="ECO:0007669"/>
    <property type="project" value="UniProtKB-UniRule"/>
</dbReference>
<evidence type="ECO:0000256" key="9">
    <source>
        <dbReference type="ARBA" id="ARBA00023239"/>
    </source>
</evidence>
<dbReference type="PROSITE" id="PS00168">
    <property type="entry name" value="TRP_SYNTHASE_BETA"/>
    <property type="match status" value="1"/>
</dbReference>
<comment type="function">
    <text evidence="11">The beta subunit is responsible for the synthesis of L-tryptophan from indole and L-serine.</text>
</comment>
<dbReference type="EC" id="4.2.1.20" evidence="11"/>
<feature type="domain" description="Tryptophan synthase beta chain-like PALP" evidence="12">
    <location>
        <begin position="53"/>
        <end position="378"/>
    </location>
</feature>
<evidence type="ECO:0000256" key="6">
    <source>
        <dbReference type="ARBA" id="ARBA00022822"/>
    </source>
</evidence>
<keyword evidence="7 11" id="KW-0663">Pyridoxal phosphate</keyword>
<protein>
    <recommendedName>
        <fullName evidence="11">Tryptophan synthase beta chain</fullName>
        <ecNumber evidence="11">4.2.1.20</ecNumber>
    </recommendedName>
</protein>
<dbReference type="InterPro" id="IPR001926">
    <property type="entry name" value="TrpB-like_PALP"/>
</dbReference>
<name>A0A7C0Y262_DESA2</name>
<dbReference type="AlphaFoldDB" id="A0A7C0Y262"/>
<evidence type="ECO:0000256" key="5">
    <source>
        <dbReference type="ARBA" id="ARBA00022605"/>
    </source>
</evidence>
<comment type="subunit">
    <text evidence="4 11">Tetramer of two alpha and two beta chains.</text>
</comment>
<evidence type="ECO:0000256" key="2">
    <source>
        <dbReference type="ARBA" id="ARBA00004733"/>
    </source>
</evidence>
<dbReference type="EMBL" id="DRBS01000102">
    <property type="protein sequence ID" value="HDD43746.1"/>
    <property type="molecule type" value="Genomic_DNA"/>
</dbReference>
<dbReference type="Gene3D" id="3.40.50.1100">
    <property type="match status" value="2"/>
</dbReference>
<evidence type="ECO:0000256" key="11">
    <source>
        <dbReference type="HAMAP-Rule" id="MF_00133"/>
    </source>
</evidence>
<feature type="modified residue" description="N6-(pyridoxal phosphate)lysine" evidence="11">
    <location>
        <position position="89"/>
    </location>
</feature>
<dbReference type="InterPro" id="IPR023026">
    <property type="entry name" value="Trp_synth_beta/beta-like"/>
</dbReference>
<evidence type="ECO:0000259" key="12">
    <source>
        <dbReference type="Pfam" id="PF00291"/>
    </source>
</evidence>
<dbReference type="Proteomes" id="UP000886289">
    <property type="component" value="Unassembled WGS sequence"/>
</dbReference>
<dbReference type="UniPathway" id="UPA00035">
    <property type="reaction ID" value="UER00044"/>
</dbReference>
<dbReference type="NCBIfam" id="TIGR00263">
    <property type="entry name" value="trpB"/>
    <property type="match status" value="1"/>
</dbReference>
<reference evidence="13" key="1">
    <citation type="journal article" date="2020" name="mSystems">
        <title>Genome- and Community-Level Interaction Insights into Carbon Utilization and Element Cycling Functions of Hydrothermarchaeota in Hydrothermal Sediment.</title>
        <authorList>
            <person name="Zhou Z."/>
            <person name="Liu Y."/>
            <person name="Xu W."/>
            <person name="Pan J."/>
            <person name="Luo Z.H."/>
            <person name="Li M."/>
        </authorList>
    </citation>
    <scope>NUCLEOTIDE SEQUENCE [LARGE SCALE GENOMIC DNA]</scope>
    <source>
        <strain evidence="13">HyVt-233</strain>
    </source>
</reference>
<dbReference type="SUPFAM" id="SSF53686">
    <property type="entry name" value="Tryptophan synthase beta subunit-like PLP-dependent enzymes"/>
    <property type="match status" value="1"/>
</dbReference>
<evidence type="ECO:0000256" key="7">
    <source>
        <dbReference type="ARBA" id="ARBA00022898"/>
    </source>
</evidence>
<dbReference type="FunFam" id="3.40.50.1100:FF:000001">
    <property type="entry name" value="Tryptophan synthase beta chain"/>
    <property type="match status" value="1"/>
</dbReference>
<keyword evidence="6 11" id="KW-0822">Tryptophan biosynthesis</keyword>
<keyword evidence="9 11" id="KW-0456">Lyase</keyword>
<comment type="caution">
    <text evidence="13">The sequence shown here is derived from an EMBL/GenBank/DDBJ whole genome shotgun (WGS) entry which is preliminary data.</text>
</comment>
<evidence type="ECO:0000256" key="4">
    <source>
        <dbReference type="ARBA" id="ARBA00011270"/>
    </source>
</evidence>
<evidence type="ECO:0000256" key="3">
    <source>
        <dbReference type="ARBA" id="ARBA00009982"/>
    </source>
</evidence>
<sequence length="398" mass="44026">MKLPDRKGHFGIYGGKYVPETLMPLLTELERAYKEAKKDKNFKKTLQYYLTTYAGRPTPLYFAKNLTEYLGGAKIYLKREDLTHTGAHKINNTIGQALLAKRMGKKRVIAETGAGQHGVATATACALLGLECVIYMGEEDTRRQAMNVFRMKLLGADVITVRQGTCTLKDAINEAIRDWVTNVRTTYYLIGSVVGPHPYPMMVRDFQSIIGQETKQQILKIEGRLPDYIIACVGGGSNAMGIFYPFRKEKIKLIGVEAAGLGLDKGMHSATLCAGKPGILHGAMSYLLQTEDGQIQPTHSIAPGLDYPGVGPEHSYFKDKKLAFYDTITDEEALEAFHLLSRIEGIIPALESAHAVAYATKLASKLDKEKIIVINLSGRGDKDLEIVFKRVKEGNENH</sequence>
<dbReference type="PANTHER" id="PTHR48077">
    <property type="entry name" value="TRYPTOPHAN SYNTHASE-RELATED"/>
    <property type="match status" value="1"/>
</dbReference>
<evidence type="ECO:0000256" key="1">
    <source>
        <dbReference type="ARBA" id="ARBA00001933"/>
    </source>
</evidence>
<dbReference type="InterPro" id="IPR006653">
    <property type="entry name" value="Trp_synth_b_CS"/>
</dbReference>
<evidence type="ECO:0000256" key="10">
    <source>
        <dbReference type="ARBA" id="ARBA00049047"/>
    </source>
</evidence>
<dbReference type="FunFam" id="3.40.50.1100:FF:000004">
    <property type="entry name" value="Tryptophan synthase beta chain"/>
    <property type="match status" value="1"/>
</dbReference>
<accession>A0A7C0Y262</accession>
<dbReference type="PIRSF" id="PIRSF001413">
    <property type="entry name" value="Trp_syn_beta"/>
    <property type="match status" value="1"/>
</dbReference>
<gene>
    <name evidence="11 13" type="primary">trpB</name>
    <name evidence="13" type="ORF">ENG63_02650</name>
</gene>
<comment type="pathway">
    <text evidence="2 11">Amino-acid biosynthesis; L-tryptophan biosynthesis; L-tryptophan from chorismate: step 5/5.</text>
</comment>
<dbReference type="InterPro" id="IPR006654">
    <property type="entry name" value="Trp_synth_beta"/>
</dbReference>
<dbReference type="GO" id="GO:0005737">
    <property type="term" value="C:cytoplasm"/>
    <property type="evidence" value="ECO:0007669"/>
    <property type="project" value="TreeGrafter"/>
</dbReference>
<keyword evidence="5 11" id="KW-0028">Amino-acid biosynthesis</keyword>